<evidence type="ECO:0000256" key="3">
    <source>
        <dbReference type="ARBA" id="ARBA00023237"/>
    </source>
</evidence>
<evidence type="ECO:0000259" key="6">
    <source>
        <dbReference type="PROSITE" id="PS51123"/>
    </source>
</evidence>
<keyword evidence="2 4" id="KW-0472">Membrane</keyword>
<feature type="domain" description="OmpA-like" evidence="6">
    <location>
        <begin position="212"/>
        <end position="327"/>
    </location>
</feature>
<dbReference type="InterPro" id="IPR006690">
    <property type="entry name" value="OMPA-like_CS"/>
</dbReference>
<dbReference type="RefSeq" id="WP_073254093.1">
    <property type="nucleotide sequence ID" value="NZ_FQZQ01000016.1"/>
</dbReference>
<dbReference type="InterPro" id="IPR006665">
    <property type="entry name" value="OmpA-like"/>
</dbReference>
<evidence type="ECO:0000313" key="7">
    <source>
        <dbReference type="EMBL" id="SHJ97943.1"/>
    </source>
</evidence>
<dbReference type="GO" id="GO:0009279">
    <property type="term" value="C:cell outer membrane"/>
    <property type="evidence" value="ECO:0007669"/>
    <property type="project" value="UniProtKB-SubCell"/>
</dbReference>
<dbReference type="EMBL" id="FQZQ01000016">
    <property type="protein sequence ID" value="SHJ97943.1"/>
    <property type="molecule type" value="Genomic_DNA"/>
</dbReference>
<dbReference type="InterPro" id="IPR050330">
    <property type="entry name" value="Bact_OuterMem_StrucFunc"/>
</dbReference>
<dbReference type="STRING" id="1470563.SAMN05444000_11672"/>
<dbReference type="SUPFAM" id="SSF103088">
    <property type="entry name" value="OmpA-like"/>
    <property type="match status" value="1"/>
</dbReference>
<evidence type="ECO:0000256" key="2">
    <source>
        <dbReference type="ARBA" id="ARBA00023136"/>
    </source>
</evidence>
<accession>A0A1M6NQE8</accession>
<dbReference type="InterPro" id="IPR036737">
    <property type="entry name" value="OmpA-like_sf"/>
</dbReference>
<gene>
    <name evidence="7" type="ORF">SAMN05444000_11672</name>
</gene>
<dbReference type="Gene3D" id="3.30.1330.60">
    <property type="entry name" value="OmpA-like domain"/>
    <property type="match status" value="1"/>
</dbReference>
<feature type="compositionally biased region" description="Basic and acidic residues" evidence="5">
    <location>
        <begin position="313"/>
        <end position="327"/>
    </location>
</feature>
<feature type="region of interest" description="Disordered" evidence="5">
    <location>
        <begin position="295"/>
        <end position="327"/>
    </location>
</feature>
<dbReference type="CDD" id="cd07185">
    <property type="entry name" value="OmpA_C-like"/>
    <property type="match status" value="1"/>
</dbReference>
<evidence type="ECO:0000256" key="1">
    <source>
        <dbReference type="ARBA" id="ARBA00004442"/>
    </source>
</evidence>
<keyword evidence="8" id="KW-1185">Reference proteome</keyword>
<reference evidence="8" key="1">
    <citation type="submission" date="2016-11" db="EMBL/GenBank/DDBJ databases">
        <authorList>
            <person name="Varghese N."/>
            <person name="Submissions S."/>
        </authorList>
    </citation>
    <scope>NUCLEOTIDE SEQUENCE [LARGE SCALE GENOMIC DNA]</scope>
    <source>
        <strain evidence="8">DSM 100564</strain>
    </source>
</reference>
<dbReference type="AlphaFoldDB" id="A0A1M6NQE8"/>
<dbReference type="PRINTS" id="PR01021">
    <property type="entry name" value="OMPADOMAIN"/>
</dbReference>
<sequence>MSRFISAFFTVFLLAQPLASQQITDVAGAADPEGLPRIEGAAIIGFDHSGFDAVDLPMGPVTFDGPEAKRSIEGPRTRIIYAVPGDRSPLEVIRNYQAELDEQGFEKDYTCAKQDCGPVSAMVRHFYPLDGRLENMGRITRNAFSSPREDQQYHFATDPDTGRVVSIFAAFETFDLHTETEGKVLVLVDVIEAAPLQRRMETVTADQMASALGTDGRISLYGILFEHDSDQLTPASDPTLAEIAALTQGNPALTLFVVGHTDMTGGFDYNIGLSQRRATAVVAALTSRYGVAPDRLQPAGVGPLSPVADNTTDEGRTQNRRVELVQR</sequence>
<evidence type="ECO:0000256" key="5">
    <source>
        <dbReference type="SAM" id="MobiDB-lite"/>
    </source>
</evidence>
<organism evidence="7 8">
    <name type="scientific">Shimia gijangensis</name>
    <dbReference type="NCBI Taxonomy" id="1470563"/>
    <lineage>
        <taxon>Bacteria</taxon>
        <taxon>Pseudomonadati</taxon>
        <taxon>Pseudomonadota</taxon>
        <taxon>Alphaproteobacteria</taxon>
        <taxon>Rhodobacterales</taxon>
        <taxon>Roseobacteraceae</taxon>
    </lineage>
</organism>
<keyword evidence="3" id="KW-0998">Cell outer membrane</keyword>
<dbReference type="Pfam" id="PF00691">
    <property type="entry name" value="OmpA"/>
    <property type="match status" value="1"/>
</dbReference>
<dbReference type="PROSITE" id="PS01068">
    <property type="entry name" value="OMPA_1"/>
    <property type="match status" value="1"/>
</dbReference>
<dbReference type="InterPro" id="IPR006664">
    <property type="entry name" value="OMP_bac"/>
</dbReference>
<proteinExistence type="predicted"/>
<evidence type="ECO:0000256" key="4">
    <source>
        <dbReference type="PROSITE-ProRule" id="PRU00473"/>
    </source>
</evidence>
<comment type="subcellular location">
    <subcellularLocation>
        <location evidence="1">Cell outer membrane</location>
    </subcellularLocation>
</comment>
<protein>
    <submittedName>
        <fullName evidence="7">OmpA family protein</fullName>
    </submittedName>
</protein>
<name>A0A1M6NQE8_9RHOB</name>
<dbReference type="Proteomes" id="UP000183982">
    <property type="component" value="Unassembled WGS sequence"/>
</dbReference>
<evidence type="ECO:0000313" key="8">
    <source>
        <dbReference type="Proteomes" id="UP000183982"/>
    </source>
</evidence>
<dbReference type="PANTHER" id="PTHR30329">
    <property type="entry name" value="STATOR ELEMENT OF FLAGELLAR MOTOR COMPLEX"/>
    <property type="match status" value="1"/>
</dbReference>
<dbReference type="PANTHER" id="PTHR30329:SF21">
    <property type="entry name" value="LIPOPROTEIN YIAD-RELATED"/>
    <property type="match status" value="1"/>
</dbReference>
<dbReference type="PROSITE" id="PS51123">
    <property type="entry name" value="OMPA_2"/>
    <property type="match status" value="1"/>
</dbReference>